<evidence type="ECO:0000313" key="6">
    <source>
        <dbReference type="EMBL" id="RMZ71440.1"/>
    </source>
</evidence>
<dbReference type="Pfam" id="PF13087">
    <property type="entry name" value="AAA_12"/>
    <property type="match status" value="1"/>
</dbReference>
<dbReference type="Proteomes" id="UP000265663">
    <property type="component" value="Unassembled WGS sequence"/>
</dbReference>
<evidence type="ECO:0000256" key="3">
    <source>
        <dbReference type="SAM" id="MobiDB-lite"/>
    </source>
</evidence>
<dbReference type="FunFam" id="3.40.50.300:FF:001660">
    <property type="entry name" value="NF-X1 finger and helicase protein, putative"/>
    <property type="match status" value="1"/>
</dbReference>
<dbReference type="CDD" id="cd06008">
    <property type="entry name" value="NF-X1-zinc-finger"/>
    <property type="match status" value="1"/>
</dbReference>
<evidence type="ECO:0000313" key="7">
    <source>
        <dbReference type="Proteomes" id="UP000265663"/>
    </source>
</evidence>
<keyword evidence="1" id="KW-0347">Helicase</keyword>
<keyword evidence="1" id="KW-0547">Nucleotide-binding</keyword>
<feature type="region of interest" description="Disordered" evidence="3">
    <location>
        <begin position="1175"/>
        <end position="1258"/>
    </location>
</feature>
<keyword evidence="1" id="KW-0378">Hydrolase</keyword>
<dbReference type="PANTHER" id="PTHR10887:SF341">
    <property type="entry name" value="NFX1-TYPE ZINC FINGER-CONTAINING PROTEIN 1"/>
    <property type="match status" value="1"/>
</dbReference>
<evidence type="ECO:0000256" key="2">
    <source>
        <dbReference type="SAM" id="Coils"/>
    </source>
</evidence>
<dbReference type="GO" id="GO:0031380">
    <property type="term" value="C:nuclear RNA-directed RNA polymerase complex"/>
    <property type="evidence" value="ECO:0007669"/>
    <property type="project" value="TreeGrafter"/>
</dbReference>
<dbReference type="SUPFAM" id="SSF52540">
    <property type="entry name" value="P-loop containing nucleoside triphosphate hydrolases"/>
    <property type="match status" value="1"/>
</dbReference>
<dbReference type="GO" id="GO:0004386">
    <property type="term" value="F:helicase activity"/>
    <property type="evidence" value="ECO:0007669"/>
    <property type="project" value="InterPro"/>
</dbReference>
<feature type="compositionally biased region" description="Basic and acidic residues" evidence="3">
    <location>
        <begin position="1217"/>
        <end position="1227"/>
    </location>
</feature>
<reference evidence="6 7" key="1">
    <citation type="journal article" date="2014" name="PLoS ONE">
        <title>De novo Genome Assembly of the Fungal Plant Pathogen Pyrenophora semeniperda.</title>
        <authorList>
            <person name="Soliai M.M."/>
            <person name="Meyer S.E."/>
            <person name="Udall J.A."/>
            <person name="Elzinga D.E."/>
            <person name="Hermansen R.A."/>
            <person name="Bodily P.M."/>
            <person name="Hart A.A."/>
            <person name="Coleman C.E."/>
        </authorList>
    </citation>
    <scope>NUCLEOTIDE SEQUENCE [LARGE SCALE GENOMIC DNA]</scope>
    <source>
        <strain evidence="6 7">CCB06</strain>
        <tissue evidence="6">Mycelium</tissue>
    </source>
</reference>
<dbReference type="InterPro" id="IPR027417">
    <property type="entry name" value="P-loop_NTPase"/>
</dbReference>
<keyword evidence="1" id="KW-0067">ATP-binding</keyword>
<dbReference type="Gene3D" id="3.40.50.300">
    <property type="entry name" value="P-loop containing nucleotide triphosphate hydrolases"/>
    <property type="match status" value="3"/>
</dbReference>
<dbReference type="Pfam" id="PF13086">
    <property type="entry name" value="AAA_11"/>
    <property type="match status" value="1"/>
</dbReference>
<evidence type="ECO:0000259" key="5">
    <source>
        <dbReference type="Pfam" id="PF13087"/>
    </source>
</evidence>
<proteinExistence type="predicted"/>
<dbReference type="PANTHER" id="PTHR10887">
    <property type="entry name" value="DNA2/NAM7 HELICASE FAMILY"/>
    <property type="match status" value="1"/>
</dbReference>
<sequence>MRPYFELTIRGKRELNSAADGTRFIGALCDESNASKRVEALIAAPNGLDACAKAVRLSLDRPFLIGAGTDLLLYLSAPSLKQLASGHFLHRVLESIVEPPSFWIALIDAHRKQLLTERANQAFGWLLLEILSSRSEGLPDVRPIAEQVTETGSLINSPALENLARAGGRHDNDFVDFRKVKILPTADEFASTERPFYRTADDVASADSDVRGDVHLDNQFRLLRENLLGELRNDFQTATGQKKGNQRKIIIKDLMFAGIDCGPEDKRKACCLTLSCKNDFPQMVHLHTATERERYVNNNKNFLKHQSFGCLISDGQVLAFATVDRDEDLLSRSPPIIVLRIEDREPFTRTLLASKSSGDVSFVQVDTAVFAYEPILKCLQKMTELPLKQQIVDLQPGSSTGESEIIPANIVDRIRQDAQHDLGLTLDTPKPIKLDKPQAESLLNGLTNRVSLIQGPPGTGKSFIGALLAKAIHKYTSETILVICYTNHALDQFLEDLLDIGIAADTIVRLGSKSTIRTKPLSMFEQNNTYRRDKAMWNSIENLRGLAEGYHDSLVSKIAEYRNFQVSKNALLDYLEFSNDSEFFDAFIVPEQSDGMSIVDSKGKAIGAHYLLDQWTAGKDPGVFKDAALQEYPNVWKMDLPARTSFYDRWVMSLLQDNVSDIGTLFVKYDNCQEQLKQLNRERDTHLIKEKRIIGCTTTGAAMKTDSLRNAAPGVILVEEAGEILESHILTAMTPKTKQLVLIGDHKQLRPKVDNFALTIEKGDGYNLNMSLFERLVVSGFPPSVLTTQHRMRPEISALVRHLTYPELEDDPKTQNRPCLCGFQDNVMFISHNYPELNNERIADRGDGNEKSSRENEYEADMVLRCVRYLGQQGYRTDQIVILTPYLGQLFLLRNKLMKDNDPILNDLDSWNLTRAGLLTPAAAGISKRPIKISTIDNYQGEESDIVIASLTRSNPRGEIGFMAAPQRVNVLLSRARNALIIIGNAETFTNSRNGKDVWIPLMEQLKKAGHVYSGFPVRCARHTEKKAILSSKEDFEATCPDGGCLEPCGTMLKCGLHKCPQYCHNLSNHSKIACLTLIKSFCSQNHPMVRKCHEMAGCRKCEEETRRKAKRRQRDLRLEQEREARQKAYADQLAELQAEIEHEKRLMKGEKDDQERQNVLAQHRQDLEKLREAKEAAKNHTTSSRPLISLRDLQGLTKNHKTSSRTPKSSSIFLGKQEHVDQKQETSENPSPILKTSDTSSSNNSDDGTKTLWNQSDARDDWDYQKNLEGQDNEALDALVAMIGK</sequence>
<feature type="domain" description="DNA2/NAM7 helicase helicase" evidence="4">
    <location>
        <begin position="433"/>
        <end position="753"/>
    </location>
</feature>
<keyword evidence="2" id="KW-0175">Coiled coil</keyword>
<dbReference type="InterPro" id="IPR047187">
    <property type="entry name" value="SF1_C_Upf1"/>
</dbReference>
<dbReference type="InterPro" id="IPR041679">
    <property type="entry name" value="DNA2/NAM7-like_C"/>
</dbReference>
<feature type="compositionally biased region" description="Low complexity" evidence="3">
    <location>
        <begin position="1237"/>
        <end position="1247"/>
    </location>
</feature>
<feature type="coiled-coil region" evidence="2">
    <location>
        <begin position="662"/>
        <end position="689"/>
    </location>
</feature>
<protein>
    <submittedName>
        <fullName evidence="6">ATPase AAA-type core</fullName>
    </submittedName>
</protein>
<feature type="domain" description="DNA2/NAM7 helicase-like C-terminal" evidence="5">
    <location>
        <begin position="768"/>
        <end position="986"/>
    </location>
</feature>
<dbReference type="EMBL" id="KE747827">
    <property type="protein sequence ID" value="RMZ71440.1"/>
    <property type="molecule type" value="Genomic_DNA"/>
</dbReference>
<dbReference type="CDD" id="cd18808">
    <property type="entry name" value="SF1_C_Upf1"/>
    <property type="match status" value="1"/>
</dbReference>
<dbReference type="OrthoDB" id="2423195at2759"/>
<dbReference type="InterPro" id="IPR045055">
    <property type="entry name" value="DNA2/NAM7-like"/>
</dbReference>
<evidence type="ECO:0000259" key="4">
    <source>
        <dbReference type="Pfam" id="PF13086"/>
    </source>
</evidence>
<dbReference type="InterPro" id="IPR041677">
    <property type="entry name" value="DNA2/NAM7_AAA_11"/>
</dbReference>
<accession>A0A3M7MAM9</accession>
<gene>
    <name evidence="6" type="ORF">GMOD_00006550</name>
</gene>
<evidence type="ECO:0000256" key="1">
    <source>
        <dbReference type="ARBA" id="ARBA00022806"/>
    </source>
</evidence>
<name>A0A3M7MAM9_9PLEO</name>
<keyword evidence="7" id="KW-1185">Reference proteome</keyword>
<dbReference type="CDD" id="cd17936">
    <property type="entry name" value="EEXXEc_NFX1"/>
    <property type="match status" value="1"/>
</dbReference>
<organism evidence="6 7">
    <name type="scientific">Pyrenophora seminiperda CCB06</name>
    <dbReference type="NCBI Taxonomy" id="1302712"/>
    <lineage>
        <taxon>Eukaryota</taxon>
        <taxon>Fungi</taxon>
        <taxon>Dikarya</taxon>
        <taxon>Ascomycota</taxon>
        <taxon>Pezizomycotina</taxon>
        <taxon>Dothideomycetes</taxon>
        <taxon>Pleosporomycetidae</taxon>
        <taxon>Pleosporales</taxon>
        <taxon>Pleosporineae</taxon>
        <taxon>Pleosporaceae</taxon>
        <taxon>Pyrenophora</taxon>
    </lineage>
</organism>
<dbReference type="GO" id="GO:0031048">
    <property type="term" value="P:regulatory ncRNA-mediated heterochromatin formation"/>
    <property type="evidence" value="ECO:0007669"/>
    <property type="project" value="TreeGrafter"/>
</dbReference>